<sequence>MMLRTCKRVCVFFFRKMCVISFDFSIVFSTITTTIFLACFSSLAAVSGNARKFLSCFATKKENFSKKSSYNNKLSIVFATFSSCTKIIQKRFFDLPRNIDKRLARTLALCSRLVETVA</sequence>
<accession>A0A8D8GP79</accession>
<proteinExistence type="predicted"/>
<dbReference type="AlphaFoldDB" id="A0A8D8GP79"/>
<dbReference type="EMBL" id="HBUE01275586">
    <property type="protein sequence ID" value="CAG6566184.1"/>
    <property type="molecule type" value="Transcribed_RNA"/>
</dbReference>
<name>A0A8D8GP79_CULPI</name>
<evidence type="ECO:0000313" key="1">
    <source>
        <dbReference type="EMBL" id="CAG6514695.1"/>
    </source>
</evidence>
<protein>
    <submittedName>
        <fullName evidence="1">(northern house mosquito) hypothetical protein</fullName>
    </submittedName>
</protein>
<reference evidence="1" key="1">
    <citation type="submission" date="2021-05" db="EMBL/GenBank/DDBJ databases">
        <authorList>
            <person name="Alioto T."/>
            <person name="Alioto T."/>
            <person name="Gomez Garrido J."/>
        </authorList>
    </citation>
    <scope>NUCLEOTIDE SEQUENCE</scope>
</reference>
<organism evidence="1">
    <name type="scientific">Culex pipiens</name>
    <name type="common">House mosquito</name>
    <dbReference type="NCBI Taxonomy" id="7175"/>
    <lineage>
        <taxon>Eukaryota</taxon>
        <taxon>Metazoa</taxon>
        <taxon>Ecdysozoa</taxon>
        <taxon>Arthropoda</taxon>
        <taxon>Hexapoda</taxon>
        <taxon>Insecta</taxon>
        <taxon>Pterygota</taxon>
        <taxon>Neoptera</taxon>
        <taxon>Endopterygota</taxon>
        <taxon>Diptera</taxon>
        <taxon>Nematocera</taxon>
        <taxon>Culicoidea</taxon>
        <taxon>Culicidae</taxon>
        <taxon>Culicinae</taxon>
        <taxon>Culicini</taxon>
        <taxon>Culex</taxon>
        <taxon>Culex</taxon>
    </lineage>
</organism>
<dbReference type="EMBL" id="HBUE01170189">
    <property type="protein sequence ID" value="CAG6514695.1"/>
    <property type="molecule type" value="Transcribed_RNA"/>
</dbReference>